<dbReference type="InterPro" id="IPR011032">
    <property type="entry name" value="GroES-like_sf"/>
</dbReference>
<dbReference type="Proteomes" id="UP000598174">
    <property type="component" value="Unassembled WGS sequence"/>
</dbReference>
<dbReference type="SMART" id="SM00829">
    <property type="entry name" value="PKS_ER"/>
    <property type="match status" value="1"/>
</dbReference>
<comment type="similarity">
    <text evidence="2">Belongs to the zinc-containing alcohol dehydrogenase family.</text>
</comment>
<name>A0A919MK76_9ACTN</name>
<evidence type="ECO:0000256" key="1">
    <source>
        <dbReference type="ARBA" id="ARBA00001947"/>
    </source>
</evidence>
<evidence type="ECO:0000256" key="2">
    <source>
        <dbReference type="ARBA" id="ARBA00008072"/>
    </source>
</evidence>
<sequence>MGLVVKFEAPRTVTVGEEPDEELSPSGVRIATLFSGISAGTEMSYYRGTNPYLGKQWDADQRLFRPVGDDGRASTLTYPIVGKGHEEVGVIVEVGPAAQGVAAGDVVWGKWGHRSSVVKPDAYARVRKLPAQSNPLLGVFSQIGAIALNVVLDADLHVGETAAVFGLGVPGQIVAQLARLNGAEVIAVDPHDDRLKTAVSLGAPHTINAGDGAISERVRELTGGRGADVALEVTGSYQALHEAIRSVAYNSRVVAAGFFQGGGGGLALGEEFHHNRVDLRCSQISGVAPGLSHRWNDERLQRTVMGLAASGRLQLEPLVTDVLPVERATEAFARLDDPSERGLQMVLQFEDGGRCAVG</sequence>
<dbReference type="InterPro" id="IPR002328">
    <property type="entry name" value="ADH_Zn_CS"/>
</dbReference>
<keyword evidence="5" id="KW-0560">Oxidoreductase</keyword>
<dbReference type="GO" id="GO:0016491">
    <property type="term" value="F:oxidoreductase activity"/>
    <property type="evidence" value="ECO:0007669"/>
    <property type="project" value="UniProtKB-KW"/>
</dbReference>
<dbReference type="Gene3D" id="3.40.50.720">
    <property type="entry name" value="NAD(P)-binding Rossmann-like Domain"/>
    <property type="match status" value="1"/>
</dbReference>
<dbReference type="InterPro" id="IPR020843">
    <property type="entry name" value="ER"/>
</dbReference>
<dbReference type="GO" id="GO:0008270">
    <property type="term" value="F:zinc ion binding"/>
    <property type="evidence" value="ECO:0007669"/>
    <property type="project" value="InterPro"/>
</dbReference>
<gene>
    <name evidence="7" type="ORF">Afe05nite_73200</name>
</gene>
<keyword evidence="8" id="KW-1185">Reference proteome</keyword>
<dbReference type="AlphaFoldDB" id="A0A919MK76"/>
<evidence type="ECO:0000259" key="6">
    <source>
        <dbReference type="SMART" id="SM00829"/>
    </source>
</evidence>
<protein>
    <submittedName>
        <fullName evidence="7">Oxidoreductase</fullName>
    </submittedName>
</protein>
<dbReference type="CDD" id="cd08255">
    <property type="entry name" value="2-desacetyl-2-hydroxyethyl_bacteriochlorophyllide_like"/>
    <property type="match status" value="1"/>
</dbReference>
<evidence type="ECO:0000313" key="8">
    <source>
        <dbReference type="Proteomes" id="UP000598174"/>
    </source>
</evidence>
<dbReference type="SUPFAM" id="SSF50129">
    <property type="entry name" value="GroES-like"/>
    <property type="match status" value="1"/>
</dbReference>
<dbReference type="SUPFAM" id="SSF51735">
    <property type="entry name" value="NAD(P)-binding Rossmann-fold domains"/>
    <property type="match status" value="1"/>
</dbReference>
<dbReference type="PROSITE" id="PS00059">
    <property type="entry name" value="ADH_ZINC"/>
    <property type="match status" value="1"/>
</dbReference>
<keyword evidence="4" id="KW-0862">Zinc</keyword>
<evidence type="ECO:0000313" key="7">
    <source>
        <dbReference type="EMBL" id="GIE15480.1"/>
    </source>
</evidence>
<keyword evidence="3" id="KW-0479">Metal-binding</keyword>
<accession>A0A919MK76</accession>
<organism evidence="7 8">
    <name type="scientific">Paractinoplanes ferrugineus</name>
    <dbReference type="NCBI Taxonomy" id="113564"/>
    <lineage>
        <taxon>Bacteria</taxon>
        <taxon>Bacillati</taxon>
        <taxon>Actinomycetota</taxon>
        <taxon>Actinomycetes</taxon>
        <taxon>Micromonosporales</taxon>
        <taxon>Micromonosporaceae</taxon>
        <taxon>Paractinoplanes</taxon>
    </lineage>
</organism>
<dbReference type="RefSeq" id="WP_203821844.1">
    <property type="nucleotide sequence ID" value="NZ_BAAABP010000019.1"/>
</dbReference>
<dbReference type="InterPro" id="IPR013149">
    <property type="entry name" value="ADH-like_C"/>
</dbReference>
<evidence type="ECO:0000256" key="4">
    <source>
        <dbReference type="ARBA" id="ARBA00022833"/>
    </source>
</evidence>
<reference evidence="7" key="1">
    <citation type="submission" date="2021-01" db="EMBL/GenBank/DDBJ databases">
        <title>Whole genome shotgun sequence of Actinoplanes ferrugineus NBRC 15555.</title>
        <authorList>
            <person name="Komaki H."/>
            <person name="Tamura T."/>
        </authorList>
    </citation>
    <scope>NUCLEOTIDE SEQUENCE</scope>
    <source>
        <strain evidence="7">NBRC 15555</strain>
    </source>
</reference>
<proteinExistence type="inferred from homology"/>
<dbReference type="InterPro" id="IPR036291">
    <property type="entry name" value="NAD(P)-bd_dom_sf"/>
</dbReference>
<dbReference type="PANTHER" id="PTHR43350:SF19">
    <property type="entry name" value="D-GULOSIDE 3-DEHYDROGENASE"/>
    <property type="match status" value="1"/>
</dbReference>
<comment type="caution">
    <text evidence="7">The sequence shown here is derived from an EMBL/GenBank/DDBJ whole genome shotgun (WGS) entry which is preliminary data.</text>
</comment>
<comment type="cofactor">
    <cofactor evidence="1">
        <name>Zn(2+)</name>
        <dbReference type="ChEBI" id="CHEBI:29105"/>
    </cofactor>
</comment>
<dbReference type="Pfam" id="PF00107">
    <property type="entry name" value="ADH_zinc_N"/>
    <property type="match status" value="1"/>
</dbReference>
<feature type="domain" description="Enoyl reductase (ER)" evidence="6">
    <location>
        <begin position="8"/>
        <end position="347"/>
    </location>
</feature>
<dbReference type="PANTHER" id="PTHR43350">
    <property type="entry name" value="NAD-DEPENDENT ALCOHOL DEHYDROGENASE"/>
    <property type="match status" value="1"/>
</dbReference>
<dbReference type="EMBL" id="BOMM01000067">
    <property type="protein sequence ID" value="GIE15480.1"/>
    <property type="molecule type" value="Genomic_DNA"/>
</dbReference>
<evidence type="ECO:0000256" key="3">
    <source>
        <dbReference type="ARBA" id="ARBA00022723"/>
    </source>
</evidence>
<evidence type="ECO:0000256" key="5">
    <source>
        <dbReference type="ARBA" id="ARBA00023002"/>
    </source>
</evidence>
<dbReference type="Gene3D" id="3.90.180.10">
    <property type="entry name" value="Medium-chain alcohol dehydrogenases, catalytic domain"/>
    <property type="match status" value="2"/>
</dbReference>